<name>A0ABC8UAZ7_9AQUA</name>
<gene>
    <name evidence="6" type="ORF">ILEXP_LOCUS31864</name>
    <name evidence="7" type="ORF">ILEXP_LOCUS48878</name>
</gene>
<reference evidence="7 8" key="1">
    <citation type="submission" date="2024-02" db="EMBL/GenBank/DDBJ databases">
        <authorList>
            <person name="Vignale AGUSTIN F."/>
            <person name="Sosa J E."/>
            <person name="Modenutti C."/>
        </authorList>
    </citation>
    <scope>NUCLEOTIDE SEQUENCE [LARGE SCALE GENOMIC DNA]</scope>
</reference>
<dbReference type="InterPro" id="IPR003441">
    <property type="entry name" value="NAC-dom"/>
</dbReference>
<comment type="caution">
    <text evidence="7">The sequence shown here is derived from an EMBL/GenBank/DDBJ whole genome shotgun (WGS) entry which is preliminary data.</text>
</comment>
<keyword evidence="3" id="KW-0804">Transcription</keyword>
<dbReference type="InterPro" id="IPR036093">
    <property type="entry name" value="NAC_dom_sf"/>
</dbReference>
<dbReference type="Gene3D" id="2.170.150.80">
    <property type="entry name" value="NAC domain"/>
    <property type="match status" value="1"/>
</dbReference>
<keyword evidence="1" id="KW-0805">Transcription regulation</keyword>
<dbReference type="GO" id="GO:0003677">
    <property type="term" value="F:DNA binding"/>
    <property type="evidence" value="ECO:0007669"/>
    <property type="project" value="UniProtKB-KW"/>
</dbReference>
<evidence type="ECO:0000256" key="2">
    <source>
        <dbReference type="ARBA" id="ARBA00023125"/>
    </source>
</evidence>
<evidence type="ECO:0000256" key="1">
    <source>
        <dbReference type="ARBA" id="ARBA00023015"/>
    </source>
</evidence>
<dbReference type="AlphaFoldDB" id="A0ABC8UAZ7"/>
<dbReference type="PANTHER" id="PTHR31744">
    <property type="entry name" value="PROTEIN CUP-SHAPED COTYLEDON 2-RELATED"/>
    <property type="match status" value="1"/>
</dbReference>
<evidence type="ECO:0000259" key="5">
    <source>
        <dbReference type="PROSITE" id="PS51005"/>
    </source>
</evidence>
<evidence type="ECO:0000313" key="7">
    <source>
        <dbReference type="EMBL" id="CAK9178944.1"/>
    </source>
</evidence>
<dbReference type="SUPFAM" id="SSF101941">
    <property type="entry name" value="NAC domain"/>
    <property type="match status" value="1"/>
</dbReference>
<accession>A0ABC8UAZ7</accession>
<evidence type="ECO:0000256" key="4">
    <source>
        <dbReference type="ARBA" id="ARBA00023242"/>
    </source>
</evidence>
<dbReference type="EMBL" id="CAUOFW020007369">
    <property type="protein sequence ID" value="CAK9178944.1"/>
    <property type="molecule type" value="Genomic_DNA"/>
</dbReference>
<dbReference type="PANTHER" id="PTHR31744:SF77">
    <property type="entry name" value="PROTEIN FEZ"/>
    <property type="match status" value="1"/>
</dbReference>
<dbReference type="Proteomes" id="UP001642360">
    <property type="component" value="Unassembled WGS sequence"/>
</dbReference>
<dbReference type="EMBL" id="CAUOFW020003947">
    <property type="protein sequence ID" value="CAK9162904.1"/>
    <property type="molecule type" value="Genomic_DNA"/>
</dbReference>
<keyword evidence="4" id="KW-0539">Nucleus</keyword>
<keyword evidence="2" id="KW-0238">DNA-binding</keyword>
<protein>
    <recommendedName>
        <fullName evidence="5">NAC domain-containing protein</fullName>
    </recommendedName>
</protein>
<evidence type="ECO:0000313" key="8">
    <source>
        <dbReference type="Proteomes" id="UP001642360"/>
    </source>
</evidence>
<dbReference type="Pfam" id="PF02365">
    <property type="entry name" value="NAM"/>
    <property type="match status" value="1"/>
</dbReference>
<evidence type="ECO:0000313" key="6">
    <source>
        <dbReference type="EMBL" id="CAK9162904.1"/>
    </source>
</evidence>
<keyword evidence="8" id="KW-1185">Reference proteome</keyword>
<evidence type="ECO:0000256" key="3">
    <source>
        <dbReference type="ARBA" id="ARBA00023163"/>
    </source>
</evidence>
<sequence>MDEKNEVDKIDEVMLPGFRFHPTDEELVGFYLMRKIQQQSIPIELIKQVDIYKYDPWDLPTPAKRLLDKNLPANDSWAICRIFKKTNSMAQRTLSHSWVSPLPETTASDMFTQGSYSTDFSSGNISCITETGSGIQLCSNNDLQQASTASFSALDIPSYKPMNSTIYKPSPFCIPTGDLPGGFMFSPLEMSGPTNRHPVDIASMLFNLSPAFIGDDSKTSGSIVFAGQAQQFNRFPTSSQLDLEGSIGTGDDDTGLRKNHSATHVNNQWGNARSIEFPFSFPSSLPDTWKPNLFLDSPPS</sequence>
<organism evidence="7 8">
    <name type="scientific">Ilex paraguariensis</name>
    <name type="common">yerba mate</name>
    <dbReference type="NCBI Taxonomy" id="185542"/>
    <lineage>
        <taxon>Eukaryota</taxon>
        <taxon>Viridiplantae</taxon>
        <taxon>Streptophyta</taxon>
        <taxon>Embryophyta</taxon>
        <taxon>Tracheophyta</taxon>
        <taxon>Spermatophyta</taxon>
        <taxon>Magnoliopsida</taxon>
        <taxon>eudicotyledons</taxon>
        <taxon>Gunneridae</taxon>
        <taxon>Pentapetalae</taxon>
        <taxon>asterids</taxon>
        <taxon>campanulids</taxon>
        <taxon>Aquifoliales</taxon>
        <taxon>Aquifoliaceae</taxon>
        <taxon>Ilex</taxon>
    </lineage>
</organism>
<dbReference type="PROSITE" id="PS51005">
    <property type="entry name" value="NAC"/>
    <property type="match status" value="1"/>
</dbReference>
<proteinExistence type="predicted"/>
<feature type="domain" description="NAC" evidence="5">
    <location>
        <begin position="14"/>
        <end position="169"/>
    </location>
</feature>